<protein>
    <submittedName>
        <fullName evidence="1">Uncharacterized protein</fullName>
    </submittedName>
</protein>
<organism evidence="1 2">
    <name type="scientific">Vibrio phage phi-Grn1</name>
    <dbReference type="NCBI Taxonomy" id="1747713"/>
    <lineage>
        <taxon>Viruses</taxon>
        <taxon>Duplodnaviria</taxon>
        <taxon>Heunggongvirae</taxon>
        <taxon>Uroviricota</taxon>
        <taxon>Caudoviricetes</taxon>
        <taxon>Pantevenvirales</taxon>
        <taxon>Straboviridae</taxon>
        <taxon>Schizotequatrovirus</taxon>
        <taxon>Schizotequatrovirus valkk3</taxon>
    </lineage>
</organism>
<accession>A0A126HGW4</accession>
<dbReference type="Proteomes" id="UP000230575">
    <property type="component" value="Segment"/>
</dbReference>
<reference evidence="1 2" key="1">
    <citation type="journal article" date="2016" name="Front. Microbiol.">
        <title>Comparative Functional Genomic Analysis of Two Vibrio Phages Reveals Complex Metabolic Interactions with the Host Cell.</title>
        <authorList>
            <person name="Skliros D."/>
            <person name="Kalatzis P.G."/>
            <person name="Katharios P."/>
            <person name="Flemetakis E."/>
        </authorList>
    </citation>
    <scope>NUCLEOTIDE SEQUENCE [LARGE SCALE GENOMIC DNA]</scope>
</reference>
<name>A0A126HGW4_9CAUD</name>
<gene>
    <name evidence="1" type="ORF">phiGrn1_0297</name>
</gene>
<sequence>MLSLDERLGILDEILSSKTPDEILAELHSYPAIGPTVEEFTENFPMTLQEHIKAAAENLLAESKTDSTVLNDYTCCQIAETLFNDKRNAHELRTTYEELDKIKVPFLDSLDIPPQDKKAASHLSAFLSFITRDDKSKLHEYRVQWLEFIIANIEVSNDFN</sequence>
<evidence type="ECO:0000313" key="1">
    <source>
        <dbReference type="EMBL" id="ALP47112.1"/>
    </source>
</evidence>
<dbReference type="EMBL" id="KT919972">
    <property type="protein sequence ID" value="ALP47112.1"/>
    <property type="molecule type" value="Genomic_DNA"/>
</dbReference>
<proteinExistence type="predicted"/>
<evidence type="ECO:0000313" key="2">
    <source>
        <dbReference type="Proteomes" id="UP000230575"/>
    </source>
</evidence>